<dbReference type="GO" id="GO:0005763">
    <property type="term" value="C:mitochondrial small ribosomal subunit"/>
    <property type="evidence" value="ECO:0007669"/>
    <property type="project" value="TreeGrafter"/>
</dbReference>
<keyword evidence="2" id="KW-0479">Metal-binding</keyword>
<proteinExistence type="predicted"/>
<dbReference type="PANTHER" id="PTHR13184">
    <property type="entry name" value="37S RIBOSOMAL PROTEIN S22"/>
    <property type="match status" value="1"/>
</dbReference>
<dbReference type="GO" id="GO:0008168">
    <property type="term" value="F:methyltransferase activity"/>
    <property type="evidence" value="ECO:0007669"/>
    <property type="project" value="InterPro"/>
</dbReference>
<dbReference type="InterPro" id="IPR052571">
    <property type="entry name" value="Mt_RNA_Methyltransferase"/>
</dbReference>
<keyword evidence="3" id="KW-0809">Transit peptide</keyword>
<keyword evidence="9" id="KW-1185">Reference proteome</keyword>
<keyword evidence="6" id="KW-0496">Mitochondrion</keyword>
<keyword evidence="4" id="KW-0408">Iron</keyword>
<evidence type="ECO:0000256" key="1">
    <source>
        <dbReference type="ARBA" id="ARBA00004173"/>
    </source>
</evidence>
<dbReference type="Gene3D" id="3.40.50.150">
    <property type="entry name" value="Vaccinia Virus protein VP39"/>
    <property type="match status" value="1"/>
</dbReference>
<evidence type="ECO:0000256" key="5">
    <source>
        <dbReference type="ARBA" id="ARBA00023014"/>
    </source>
</evidence>
<organism evidence="8 9">
    <name type="scientific">Trachymyrmex septentrionalis</name>
    <dbReference type="NCBI Taxonomy" id="34720"/>
    <lineage>
        <taxon>Eukaryota</taxon>
        <taxon>Metazoa</taxon>
        <taxon>Ecdysozoa</taxon>
        <taxon>Arthropoda</taxon>
        <taxon>Hexapoda</taxon>
        <taxon>Insecta</taxon>
        <taxon>Pterygota</taxon>
        <taxon>Neoptera</taxon>
        <taxon>Endopterygota</taxon>
        <taxon>Hymenoptera</taxon>
        <taxon>Apocrita</taxon>
        <taxon>Aculeata</taxon>
        <taxon>Formicoidea</taxon>
        <taxon>Formicidae</taxon>
        <taxon>Myrmicinae</taxon>
        <taxon>Trachymyrmex</taxon>
    </lineage>
</organism>
<comment type="subcellular location">
    <subcellularLocation>
        <location evidence="1">Mitochondrion</location>
    </subcellularLocation>
</comment>
<dbReference type="GO" id="GO:0006412">
    <property type="term" value="P:translation"/>
    <property type="evidence" value="ECO:0007669"/>
    <property type="project" value="InterPro"/>
</dbReference>
<dbReference type="SUPFAM" id="SSF53335">
    <property type="entry name" value="S-adenosyl-L-methionine-dependent methyltransferases"/>
    <property type="match status" value="1"/>
</dbReference>
<keyword evidence="5" id="KW-0411">Iron-sulfur</keyword>
<evidence type="ECO:0000256" key="4">
    <source>
        <dbReference type="ARBA" id="ARBA00023004"/>
    </source>
</evidence>
<evidence type="ECO:0000256" key="7">
    <source>
        <dbReference type="ARBA" id="ARBA00045681"/>
    </source>
</evidence>
<evidence type="ECO:0000256" key="3">
    <source>
        <dbReference type="ARBA" id="ARBA00022946"/>
    </source>
</evidence>
<dbReference type="InterPro" id="IPR029063">
    <property type="entry name" value="SAM-dependent_MTases_sf"/>
</dbReference>
<evidence type="ECO:0008006" key="10">
    <source>
        <dbReference type="Google" id="ProtNLM"/>
    </source>
</evidence>
<evidence type="ECO:0000313" key="9">
    <source>
        <dbReference type="Proteomes" id="UP000078541"/>
    </source>
</evidence>
<dbReference type="Proteomes" id="UP000078541">
    <property type="component" value="Unassembled WGS sequence"/>
</dbReference>
<evidence type="ECO:0000256" key="2">
    <source>
        <dbReference type="ARBA" id="ARBA00022723"/>
    </source>
</evidence>
<dbReference type="GO" id="GO:0051536">
    <property type="term" value="F:iron-sulfur cluster binding"/>
    <property type="evidence" value="ECO:0007669"/>
    <property type="project" value="UniProtKB-KW"/>
</dbReference>
<name>A0A195FDX9_9HYME</name>
<comment type="function">
    <text evidence="7">Mitochondrial ribosome (mitoribosome) assembly factor. Binds at the interface of the head and body domains of the mitochondrial small ribosomal subunit (mt-SSU), occluding the mRNA channel and preventing compaction of the head domain towards the body. Probable inactive methyltransferase: retains the characteristic folding and ability to bind S-adenosyl-L-methionine, but it probably lost its methyltransferase activity.</text>
</comment>
<dbReference type="GO" id="GO:0003735">
    <property type="term" value="F:structural constituent of ribosome"/>
    <property type="evidence" value="ECO:0007669"/>
    <property type="project" value="TreeGrafter"/>
</dbReference>
<dbReference type="PANTHER" id="PTHR13184:SF5">
    <property type="entry name" value="METHYLTRANSFERASE-LIKE PROTEIN 17, MITOCHONDRIAL"/>
    <property type="match status" value="1"/>
</dbReference>
<reference evidence="8 9" key="1">
    <citation type="submission" date="2016-03" db="EMBL/GenBank/DDBJ databases">
        <title>Trachymyrmex septentrionalis WGS genome.</title>
        <authorList>
            <person name="Nygaard S."/>
            <person name="Hu H."/>
            <person name="Boomsma J."/>
            <person name="Zhang G."/>
        </authorList>
    </citation>
    <scope>NUCLEOTIDE SEQUENCE [LARGE SCALE GENOMIC DNA]</scope>
    <source>
        <strain evidence="8">Tsep2-gDNA-1</strain>
        <tissue evidence="8">Whole body</tissue>
    </source>
</reference>
<dbReference type="Pfam" id="PF09243">
    <property type="entry name" value="Rsm22"/>
    <property type="match status" value="1"/>
</dbReference>
<evidence type="ECO:0000256" key="6">
    <source>
        <dbReference type="ARBA" id="ARBA00023128"/>
    </source>
</evidence>
<gene>
    <name evidence="8" type="ORF">ALC56_06874</name>
</gene>
<dbReference type="GO" id="GO:0046872">
    <property type="term" value="F:metal ion binding"/>
    <property type="evidence" value="ECO:0007669"/>
    <property type="project" value="UniProtKB-KW"/>
</dbReference>
<dbReference type="EMBL" id="KQ981636">
    <property type="protein sequence ID" value="KYN38875.1"/>
    <property type="molecule type" value="Genomic_DNA"/>
</dbReference>
<accession>A0A195FDX9</accession>
<evidence type="ECO:0000313" key="8">
    <source>
        <dbReference type="EMBL" id="KYN38875.1"/>
    </source>
</evidence>
<protein>
    <recommendedName>
        <fullName evidence="10">Methyltransferase-like protein 17, mitochondrial</fullName>
    </recommendedName>
</protein>
<dbReference type="STRING" id="34720.A0A195FDX9"/>
<dbReference type="InterPro" id="IPR015324">
    <property type="entry name" value="Ribosomal_Rsm22-like"/>
</dbReference>
<dbReference type="AlphaFoldDB" id="A0A195FDX9"/>
<sequence>MVKLIVPKRMRCVKFTSLRYFSAKSKAVLSDTVFTSISNNEIKYRQHPGIVIPRTTVFPQWAIKEIRSILKEKQIGLKEIKESTEKLIHHLNKRHPPLEQHELAAKLHKVEERLTINNHGEKISIEDIDFRKDRKSRLILKQNVYNWQPIHFDKFTSLTYLVGRSVQNYAVLCKIFNEIKFRDKDFKPQTLFDFGSGVGTVMWAASDIWSKTLKEYFCVEASEFMIELSERLAKAAEPKIKEVFHRQYFPISTNRTYDIVVSAYTLFELPGIESRIDAILKLWAMTNNYLIIVEEGTNAGFKVVNEARDFVLKYANSKRRRETQFAHVFSPCPHDLKCPRFATDNTPCNLSVLYYPLQFFGGRQHKSELYSYVVLKKSKRPENDEQWPRIVRTVLKRSNHTICRMCTNSGELKEEIFTKYKHGKHMYRCARESKWGDRLPLHYEQQQENLEETETVTKTATENENTLNEEIKFH</sequence>